<keyword evidence="4" id="KW-0472">Membrane</keyword>
<keyword evidence="2 4" id="KW-0812">Transmembrane</keyword>
<keyword evidence="5" id="KW-0732">Signal</keyword>
<dbReference type="RefSeq" id="WP_037190870.1">
    <property type="nucleotide sequence ID" value="NZ_FMAF01000021.1"/>
</dbReference>
<feature type="transmembrane region" description="Helical" evidence="4">
    <location>
        <begin position="54"/>
        <end position="72"/>
    </location>
</feature>
<dbReference type="Pfam" id="PF04956">
    <property type="entry name" value="TrbC"/>
    <property type="match status" value="1"/>
</dbReference>
<feature type="chain" id="PRO_5008686095" evidence="5">
    <location>
        <begin position="31"/>
        <end position="100"/>
    </location>
</feature>
<evidence type="ECO:0000256" key="1">
    <source>
        <dbReference type="ARBA" id="ARBA00004141"/>
    </source>
</evidence>
<evidence type="ECO:0000256" key="3">
    <source>
        <dbReference type="ARBA" id="ARBA00022989"/>
    </source>
</evidence>
<dbReference type="AlphaFoldDB" id="A0A1C3X0N7"/>
<protein>
    <submittedName>
        <fullName evidence="6">Type IV secretion system protein VirB2</fullName>
    </submittedName>
</protein>
<evidence type="ECO:0000313" key="6">
    <source>
        <dbReference type="EMBL" id="SCB45554.1"/>
    </source>
</evidence>
<dbReference type="OrthoDB" id="7211121at2"/>
<dbReference type="Proteomes" id="UP000199205">
    <property type="component" value="Unassembled WGS sequence"/>
</dbReference>
<keyword evidence="3 4" id="KW-1133">Transmembrane helix</keyword>
<feature type="signal peptide" evidence="5">
    <location>
        <begin position="1"/>
        <end position="30"/>
    </location>
</feature>
<comment type="subcellular location">
    <subcellularLocation>
        <location evidence="1">Membrane</location>
        <topology evidence="1">Multi-pass membrane protein</topology>
    </subcellularLocation>
</comment>
<evidence type="ECO:0000256" key="5">
    <source>
        <dbReference type="SAM" id="SignalP"/>
    </source>
</evidence>
<dbReference type="InterPro" id="IPR007039">
    <property type="entry name" value="TrbC/VirB2"/>
</dbReference>
<reference evidence="6 7" key="1">
    <citation type="submission" date="2016-08" db="EMBL/GenBank/DDBJ databases">
        <authorList>
            <person name="Seilhamer J.J."/>
        </authorList>
    </citation>
    <scope>NUCLEOTIDE SEQUENCE [LARGE SCALE GENOMIC DNA]</scope>
    <source>
        <strain evidence="6 7">P1-7</strain>
    </source>
</reference>
<feature type="transmembrane region" description="Helical" evidence="4">
    <location>
        <begin position="79"/>
        <end position="98"/>
    </location>
</feature>
<dbReference type="EMBL" id="FMAF01000021">
    <property type="protein sequence ID" value="SCB45554.1"/>
    <property type="molecule type" value="Genomic_DNA"/>
</dbReference>
<gene>
    <name evidence="6" type="ORF">GA0061101_12158</name>
</gene>
<evidence type="ECO:0000256" key="4">
    <source>
        <dbReference type="SAM" id="Phobius"/>
    </source>
</evidence>
<organism evidence="6 7">
    <name type="scientific">Rhizobium lusitanum</name>
    <dbReference type="NCBI Taxonomy" id="293958"/>
    <lineage>
        <taxon>Bacteria</taxon>
        <taxon>Pseudomonadati</taxon>
        <taxon>Pseudomonadota</taxon>
        <taxon>Alphaproteobacteria</taxon>
        <taxon>Hyphomicrobiales</taxon>
        <taxon>Rhizobiaceae</taxon>
        <taxon>Rhizobium/Agrobacterium group</taxon>
        <taxon>Rhizobium</taxon>
    </lineage>
</organism>
<evidence type="ECO:0000313" key="7">
    <source>
        <dbReference type="Proteomes" id="UP000199205"/>
    </source>
</evidence>
<name>A0A1C3X0N7_9HYPH</name>
<dbReference type="GO" id="GO:0016020">
    <property type="term" value="C:membrane"/>
    <property type="evidence" value="ECO:0007669"/>
    <property type="project" value="UniProtKB-SubCell"/>
</dbReference>
<proteinExistence type="predicted"/>
<evidence type="ECO:0000256" key="2">
    <source>
        <dbReference type="ARBA" id="ARBA00022692"/>
    </source>
</evidence>
<sequence>MISRINIRALAAIVSMAAVFSAVTIEPAFAQSTGGIETVLQNIVTLLTGNVAKLLATIAVIIVGIAWMFGYLDLRKAAYVVLGIGIIFGASQIVSTISGG</sequence>
<accession>A0A1C3X0N7</accession>